<dbReference type="Proteomes" id="UP000019322">
    <property type="component" value="Chromosome"/>
</dbReference>
<dbReference type="EMBL" id="CP007201">
    <property type="protein sequence ID" value="AHJ12377.1"/>
    <property type="molecule type" value="Genomic_DNA"/>
</dbReference>
<organism evidence="1 2">
    <name type="scientific">Sulfurospirillum multivorans (strain DM 12446 / JCM 15788 / NBRC 109480)</name>
    <dbReference type="NCBI Taxonomy" id="1150621"/>
    <lineage>
        <taxon>Bacteria</taxon>
        <taxon>Pseudomonadati</taxon>
        <taxon>Campylobacterota</taxon>
        <taxon>Epsilonproteobacteria</taxon>
        <taxon>Campylobacterales</taxon>
        <taxon>Sulfurospirillaceae</taxon>
        <taxon>Sulfurospirillum</taxon>
    </lineage>
</organism>
<reference evidence="1 2" key="1">
    <citation type="journal article" date="2014" name="Environ. Microbiol.">
        <title>Insights into organohalide respiration and the versatile catabolism of Sulfurospirillum multivorans gained from comparative genomics and physiological studies.</title>
        <authorList>
            <person name="Goris T."/>
            <person name="Schubert T."/>
            <person name="Gadkari J."/>
            <person name="Wubet T."/>
            <person name="Tarkka M."/>
            <person name="Buscot F."/>
            <person name="Adrian L."/>
            <person name="Diekert G."/>
        </authorList>
    </citation>
    <scope>NUCLEOTIDE SEQUENCE [LARGE SCALE GENOMIC DNA]</scope>
    <source>
        <strain evidence="2">DM 12446 / JCM 15788 / NBRC 109480</strain>
    </source>
</reference>
<dbReference type="AlphaFoldDB" id="A0AA86AM98"/>
<evidence type="ECO:0000313" key="2">
    <source>
        <dbReference type="Proteomes" id="UP000019322"/>
    </source>
</evidence>
<evidence type="ECO:0000313" key="1">
    <source>
        <dbReference type="EMBL" id="AHJ12377.1"/>
    </source>
</evidence>
<gene>
    <name evidence="1" type="ORF">SMUL_1111</name>
</gene>
<sequence length="405" mass="46969">MYVTSSYDIFLRFHRKLWNMLFVGCFCITLSYAEERNDDWVRVYNGKIAEIYLQNDMTANSTPIPLDKVIIAISADPKEKKNVTDSDPLILVNYISKEQSKLGCVYTPNKNDIFNNSRGLDSSEICKKLTGLEHVKSAFHECYEKHHNVFFVSFDLSQTQCLNGTGYPVSSEHLENLVMRPSDKEGYVIASWSNFDNGYKKITYPDDKNYYGRERQGVRNYYDSYQNRIFGCQEYGQPFSRLTKEMPQDYPSKNASFYFTLSDPYDHVALWQKQYLIKTKGFYDRDLWGAWRIIDEPIHIGLNLNDGTVLLKGMSSILRVRYEDGETKAPESIVKVKEPSVIRAYFDKHGGFVECDADRIMRGICDLDTAPNYQEGQKMSEKQFNKAVIEGTDKIIQEYFEQGNK</sequence>
<dbReference type="KEGG" id="smul:SMUL_1111"/>
<dbReference type="RefSeq" id="WP_025344266.1">
    <property type="nucleotide sequence ID" value="NZ_CP007201.1"/>
</dbReference>
<name>A0AA86AM98_SULMK</name>
<accession>A0AA86AM98</accession>
<proteinExistence type="predicted"/>
<protein>
    <submittedName>
        <fullName evidence="1">Periplasmic protein</fullName>
    </submittedName>
</protein>